<sequence>MVSTPVPPINHFALFGLPEQYAVDLEALDAAYRTVQVQVHPDRFASAGAAERRAAMQWATQANEAYQTLRSPLRRLVYLLQLRDVDVEAESNTAMPPAFLMQQMEWREALDDAQAARDFGAIDALLDDVRTLRDTLLDQASVALDSADHAQAARLARQLMFIDKFEADIGHAYERLES</sequence>
<organism evidence="1 2">
    <name type="scientific">Imbroritus primus</name>
    <dbReference type="NCBI Taxonomy" id="3058603"/>
    <lineage>
        <taxon>Bacteria</taxon>
        <taxon>Pseudomonadati</taxon>
        <taxon>Pseudomonadota</taxon>
        <taxon>Betaproteobacteria</taxon>
        <taxon>Burkholderiales</taxon>
        <taxon>Burkholderiaceae</taxon>
        <taxon>Imbroritus</taxon>
    </lineage>
</organism>
<evidence type="ECO:0000313" key="2">
    <source>
        <dbReference type="Proteomes" id="UP000004277"/>
    </source>
</evidence>
<dbReference type="Proteomes" id="UP000004277">
    <property type="component" value="Unassembled WGS sequence"/>
</dbReference>
<accession>A0ACD3STN6</accession>
<name>A0ACD3STN6_9BURK</name>
<protein>
    <submittedName>
        <fullName evidence="1">Fe-S protein assembly co-chaperone HscB</fullName>
    </submittedName>
</protein>
<gene>
    <name evidence="1" type="primary">hscB</name>
    <name evidence="1" type="ORF">MW7_001535</name>
</gene>
<keyword evidence="2" id="KW-1185">Reference proteome</keyword>
<reference evidence="1" key="1">
    <citation type="submission" date="2019-05" db="EMBL/GenBank/DDBJ databases">
        <title>Revised genome assembly of Burkholderiaceae (previously Ralstonia) sp. PBA.</title>
        <authorList>
            <person name="Gan H.M."/>
        </authorList>
    </citation>
    <scope>NUCLEOTIDE SEQUENCE</scope>
    <source>
        <strain evidence="1">PBA</strain>
    </source>
</reference>
<proteinExistence type="predicted"/>
<dbReference type="EMBL" id="AKCV02000006">
    <property type="protein sequence ID" value="TMS59572.1"/>
    <property type="molecule type" value="Genomic_DNA"/>
</dbReference>
<evidence type="ECO:0000313" key="1">
    <source>
        <dbReference type="EMBL" id="TMS59572.1"/>
    </source>
</evidence>
<comment type="caution">
    <text evidence="1">The sequence shown here is derived from an EMBL/GenBank/DDBJ whole genome shotgun (WGS) entry which is preliminary data.</text>
</comment>